<dbReference type="GO" id="GO:0003755">
    <property type="term" value="F:peptidyl-prolyl cis-trans isomerase activity"/>
    <property type="evidence" value="ECO:0007669"/>
    <property type="project" value="UniProtKB-KW"/>
</dbReference>
<dbReference type="EC" id="5.2.1.8" evidence="4 10"/>
<comment type="similarity">
    <text evidence="3 10">Belongs to the PTPA-type PPIase family.</text>
</comment>
<dbReference type="InterPro" id="IPR037218">
    <property type="entry name" value="PTPA_sf"/>
</dbReference>
<evidence type="ECO:0000256" key="4">
    <source>
        <dbReference type="ARBA" id="ARBA00013194"/>
    </source>
</evidence>
<evidence type="ECO:0000313" key="11">
    <source>
        <dbReference type="Proteomes" id="UP000887565"/>
    </source>
</evidence>
<protein>
    <recommendedName>
        <fullName evidence="8 10">Serine/threonine-protein phosphatase 2A activator</fullName>
        <ecNumber evidence="4 10">5.2.1.8</ecNumber>
    </recommendedName>
    <alternativeName>
        <fullName evidence="9 10">Phosphotyrosyl phosphatase activator</fullName>
    </alternativeName>
</protein>
<dbReference type="Proteomes" id="UP000887565">
    <property type="component" value="Unplaced"/>
</dbReference>
<dbReference type="AlphaFoldDB" id="A0A915IFG5"/>
<dbReference type="PANTHER" id="PTHR10012">
    <property type="entry name" value="SERINE/THREONINE-PROTEIN PHOSPHATASE 2A REGULATORY SUBUNIT B"/>
    <property type="match status" value="1"/>
</dbReference>
<dbReference type="FunFam" id="1.20.120.1150:FF:000002">
    <property type="entry name" value="Serine/threonine-protein phosphatase 2A activator"/>
    <property type="match status" value="1"/>
</dbReference>
<dbReference type="PIRSF" id="PIRSF016325">
    <property type="entry name" value="Phstyr_phstse_ac"/>
    <property type="match status" value="1"/>
</dbReference>
<dbReference type="InterPro" id="IPR004327">
    <property type="entry name" value="Phstyr_phstse_ac"/>
</dbReference>
<dbReference type="CDD" id="cd04087">
    <property type="entry name" value="PTPA"/>
    <property type="match status" value="1"/>
</dbReference>
<dbReference type="GO" id="GO:0005634">
    <property type="term" value="C:nucleus"/>
    <property type="evidence" value="ECO:0007669"/>
    <property type="project" value="TreeGrafter"/>
</dbReference>
<dbReference type="Pfam" id="PF03095">
    <property type="entry name" value="PTPA"/>
    <property type="match status" value="1"/>
</dbReference>
<dbReference type="InterPro" id="IPR043170">
    <property type="entry name" value="PTPA_C_lid"/>
</dbReference>
<evidence type="ECO:0000256" key="3">
    <source>
        <dbReference type="ARBA" id="ARBA00011019"/>
    </source>
</evidence>
<keyword evidence="11" id="KW-1185">Reference proteome</keyword>
<name>A0A915IFG5_ROMCU</name>
<keyword evidence="6 10" id="KW-0697">Rotamase</keyword>
<evidence type="ECO:0000256" key="8">
    <source>
        <dbReference type="ARBA" id="ARBA00044786"/>
    </source>
</evidence>
<proteinExistence type="inferred from homology"/>
<evidence type="ECO:0000256" key="6">
    <source>
        <dbReference type="ARBA" id="ARBA00023110"/>
    </source>
</evidence>
<evidence type="ECO:0000313" key="12">
    <source>
        <dbReference type="WBParaSite" id="nRc.2.0.1.t12895-RA"/>
    </source>
</evidence>
<dbReference type="GO" id="GO:0007052">
    <property type="term" value="P:mitotic spindle organization"/>
    <property type="evidence" value="ECO:0007669"/>
    <property type="project" value="TreeGrafter"/>
</dbReference>
<dbReference type="WBParaSite" id="nRc.2.0.1.t12895-RA">
    <property type="protein sequence ID" value="nRc.2.0.1.t12895-RA"/>
    <property type="gene ID" value="nRc.2.0.1.g12895"/>
</dbReference>
<accession>A0A915IFG5</accession>
<evidence type="ECO:0000256" key="10">
    <source>
        <dbReference type="RuleBase" id="RU361210"/>
    </source>
</evidence>
<keyword evidence="7 10" id="KW-0413">Isomerase</keyword>
<comment type="catalytic activity">
    <reaction evidence="1 10">
        <text>[protein]-peptidylproline (omega=180) = [protein]-peptidylproline (omega=0)</text>
        <dbReference type="Rhea" id="RHEA:16237"/>
        <dbReference type="Rhea" id="RHEA-COMP:10747"/>
        <dbReference type="Rhea" id="RHEA-COMP:10748"/>
        <dbReference type="ChEBI" id="CHEBI:83833"/>
        <dbReference type="ChEBI" id="CHEBI:83834"/>
        <dbReference type="EC" id="5.2.1.8"/>
    </reaction>
</comment>
<keyword evidence="5 10" id="KW-0963">Cytoplasm</keyword>
<dbReference type="Gene3D" id="1.20.120.1150">
    <property type="match status" value="1"/>
</dbReference>
<evidence type="ECO:0000256" key="7">
    <source>
        <dbReference type="ARBA" id="ARBA00023235"/>
    </source>
</evidence>
<dbReference type="GO" id="GO:0005737">
    <property type="term" value="C:cytoplasm"/>
    <property type="evidence" value="ECO:0007669"/>
    <property type="project" value="UniProtKB-SubCell"/>
</dbReference>
<dbReference type="GO" id="GO:0000159">
    <property type="term" value="C:protein phosphatase type 2A complex"/>
    <property type="evidence" value="ECO:0007669"/>
    <property type="project" value="TreeGrafter"/>
</dbReference>
<evidence type="ECO:0000256" key="5">
    <source>
        <dbReference type="ARBA" id="ARBA00022490"/>
    </source>
</evidence>
<dbReference type="SUPFAM" id="SSF140984">
    <property type="entry name" value="PTPA-like"/>
    <property type="match status" value="1"/>
</dbReference>
<comment type="function">
    <text evidence="10">PPIases accelerate the folding of proteins. It catalyzes the cis-trans isomerization of proline imidic peptide bonds in oligopeptides.</text>
</comment>
<dbReference type="PANTHER" id="PTHR10012:SF0">
    <property type="entry name" value="SERINE_THREONINE-PROTEIN PHOSPHATASE 2A ACTIVATOR"/>
    <property type="match status" value="1"/>
</dbReference>
<dbReference type="GO" id="GO:0008160">
    <property type="term" value="F:protein tyrosine phosphatase activator activity"/>
    <property type="evidence" value="ECO:0007669"/>
    <property type="project" value="TreeGrafter"/>
</dbReference>
<evidence type="ECO:0000256" key="1">
    <source>
        <dbReference type="ARBA" id="ARBA00000971"/>
    </source>
</evidence>
<evidence type="ECO:0000256" key="9">
    <source>
        <dbReference type="ARBA" id="ARBA00044820"/>
    </source>
</evidence>
<comment type="subcellular location">
    <subcellularLocation>
        <location evidence="2 10">Cytoplasm</location>
    </subcellularLocation>
</comment>
<organism evidence="11 12">
    <name type="scientific">Romanomermis culicivorax</name>
    <name type="common">Nematode worm</name>
    <dbReference type="NCBI Taxonomy" id="13658"/>
    <lineage>
        <taxon>Eukaryota</taxon>
        <taxon>Metazoa</taxon>
        <taxon>Ecdysozoa</taxon>
        <taxon>Nematoda</taxon>
        <taxon>Enoplea</taxon>
        <taxon>Dorylaimia</taxon>
        <taxon>Mermithida</taxon>
        <taxon>Mermithoidea</taxon>
        <taxon>Mermithidae</taxon>
        <taxon>Romanomermis</taxon>
    </lineage>
</organism>
<sequence length="305" mass="35559">MVNFTHAKREILNNTDMKKWTNSKAYDDFMMFINALNDSTARKSVNDCAKPFSDVINRLIKLLDQLDALVDQIPPSDQPQRFGNKAYRVWHEKLIEDSDILIQQVLNDSALNDSIVELKSYLQDSFGNATRIDYGTGHEACFLIFLLCLYSLKIIVDDNFLQLICIVFERYLALCRKLQLVYRMEPAGSHGVWCLDDYQFLPFIFGSAQLIEDKRFFPDNPNLTPDCYVKDGFAEKYADQFMFMGCIKFINQVKTGLFCEHSNQLWNISCVKEWRKVNQGLIKMYQNEVKNKIFSLIFNGNIHRK</sequence>
<reference evidence="12" key="1">
    <citation type="submission" date="2022-11" db="UniProtKB">
        <authorList>
            <consortium name="WormBaseParasite"/>
        </authorList>
    </citation>
    <scope>IDENTIFICATION</scope>
</reference>
<dbReference type="OMA" id="SWIKINA"/>
<evidence type="ECO:0000256" key="2">
    <source>
        <dbReference type="ARBA" id="ARBA00004496"/>
    </source>
</evidence>